<protein>
    <recommendedName>
        <fullName evidence="4">DUF4064 domain-containing protein</fullName>
    </recommendedName>
</protein>
<keyword evidence="1" id="KW-0472">Membrane</keyword>
<feature type="transmembrane region" description="Helical" evidence="1">
    <location>
        <begin position="77"/>
        <end position="100"/>
    </location>
</feature>
<gene>
    <name evidence="2" type="ORF">R9B83_00595</name>
</gene>
<dbReference type="RefSeq" id="WP_140031530.1">
    <property type="nucleotide sequence ID" value="NZ_AP027305.1"/>
</dbReference>
<dbReference type="GeneID" id="94493364"/>
<keyword evidence="3" id="KW-1185">Reference proteome</keyword>
<keyword evidence="1" id="KW-0812">Transmembrane</keyword>
<keyword evidence="1" id="KW-1133">Transmembrane helix</keyword>
<accession>A0ABZ0PAJ7</accession>
<organism evidence="2 3">
    <name type="scientific">Metamycoplasma equirhinis</name>
    <dbReference type="NCBI Taxonomy" id="92402"/>
    <lineage>
        <taxon>Bacteria</taxon>
        <taxon>Bacillati</taxon>
        <taxon>Mycoplasmatota</taxon>
        <taxon>Mycoplasmoidales</taxon>
        <taxon>Metamycoplasmataceae</taxon>
        <taxon>Metamycoplasma</taxon>
    </lineage>
</organism>
<evidence type="ECO:0000256" key="1">
    <source>
        <dbReference type="SAM" id="Phobius"/>
    </source>
</evidence>
<proteinExistence type="predicted"/>
<name>A0ABZ0PAJ7_9BACT</name>
<dbReference type="EMBL" id="CP137845">
    <property type="protein sequence ID" value="WPB54063.1"/>
    <property type="molecule type" value="Genomic_DNA"/>
</dbReference>
<sequence length="141" mass="15524">MQQTQKFGIERILSILGLILRIGGIILIGISFWLISGIISAIKPEIKQIIEFSDLDKVIRSIEVVLNKLTVEGLPSLIMLCIAIGIFGIAHILAIIVLAFSSWKGQFAGKLILLISTIFFIVPLLPSVGFFLIILARKKIN</sequence>
<evidence type="ECO:0000313" key="2">
    <source>
        <dbReference type="EMBL" id="WPB54063.1"/>
    </source>
</evidence>
<dbReference type="Proteomes" id="UP001303601">
    <property type="component" value="Chromosome"/>
</dbReference>
<feature type="transmembrane region" description="Helical" evidence="1">
    <location>
        <begin position="112"/>
        <end position="136"/>
    </location>
</feature>
<evidence type="ECO:0008006" key="4">
    <source>
        <dbReference type="Google" id="ProtNLM"/>
    </source>
</evidence>
<reference evidence="2" key="1">
    <citation type="submission" date="2023-11" db="EMBL/GenBank/DDBJ databases">
        <title>Completed genome sequence of Mycoplasma equirhinis type strain M432/72.</title>
        <authorList>
            <person name="Spergser J."/>
        </authorList>
    </citation>
    <scope>NUCLEOTIDE SEQUENCE [LARGE SCALE GENOMIC DNA]</scope>
    <source>
        <strain evidence="2">M432/72</strain>
    </source>
</reference>
<feature type="transmembrane region" description="Helical" evidence="1">
    <location>
        <begin position="12"/>
        <end position="35"/>
    </location>
</feature>
<evidence type="ECO:0000313" key="3">
    <source>
        <dbReference type="Proteomes" id="UP001303601"/>
    </source>
</evidence>